<organism evidence="3 4">
    <name type="scientific">Saccharothrix texasensis</name>
    <dbReference type="NCBI Taxonomy" id="103734"/>
    <lineage>
        <taxon>Bacteria</taxon>
        <taxon>Bacillati</taxon>
        <taxon>Actinomycetota</taxon>
        <taxon>Actinomycetes</taxon>
        <taxon>Pseudonocardiales</taxon>
        <taxon>Pseudonocardiaceae</taxon>
        <taxon>Saccharothrix</taxon>
    </lineage>
</organism>
<dbReference type="EMBL" id="RJKM01000001">
    <property type="protein sequence ID" value="ROP38645.1"/>
    <property type="molecule type" value="Genomic_DNA"/>
</dbReference>
<keyword evidence="1" id="KW-0802">TPR repeat</keyword>
<dbReference type="Gene3D" id="1.25.40.10">
    <property type="entry name" value="Tetratricopeptide repeat domain"/>
    <property type="match status" value="1"/>
</dbReference>
<dbReference type="PROSITE" id="PS50005">
    <property type="entry name" value="TPR"/>
    <property type="match status" value="1"/>
</dbReference>
<accession>A0A3N1H7X9</accession>
<keyword evidence="4" id="KW-1185">Reference proteome</keyword>
<name>A0A3N1H7X9_9PSEU</name>
<feature type="region of interest" description="Disordered" evidence="2">
    <location>
        <begin position="256"/>
        <end position="280"/>
    </location>
</feature>
<dbReference type="SUPFAM" id="SSF48452">
    <property type="entry name" value="TPR-like"/>
    <property type="match status" value="1"/>
</dbReference>
<reference evidence="3 4" key="1">
    <citation type="submission" date="2018-11" db="EMBL/GenBank/DDBJ databases">
        <title>Sequencing the genomes of 1000 actinobacteria strains.</title>
        <authorList>
            <person name="Klenk H.-P."/>
        </authorList>
    </citation>
    <scope>NUCLEOTIDE SEQUENCE [LARGE SCALE GENOMIC DNA]</scope>
    <source>
        <strain evidence="3 4">DSM 44231</strain>
    </source>
</reference>
<comment type="caution">
    <text evidence="3">The sequence shown here is derived from an EMBL/GenBank/DDBJ whole genome shotgun (WGS) entry which is preliminary data.</text>
</comment>
<dbReference type="Pfam" id="PF13424">
    <property type="entry name" value="TPR_12"/>
    <property type="match status" value="1"/>
</dbReference>
<dbReference type="InterPro" id="IPR019734">
    <property type="entry name" value="TPR_rpt"/>
</dbReference>
<dbReference type="AlphaFoldDB" id="A0A3N1H7X9"/>
<dbReference type="RefSeq" id="WP_123744253.1">
    <property type="nucleotide sequence ID" value="NZ_RJKM01000001.1"/>
</dbReference>
<proteinExistence type="predicted"/>
<dbReference type="OrthoDB" id="3672380at2"/>
<protein>
    <submittedName>
        <fullName evidence="3">Tetratricopeptide repeat protein</fullName>
    </submittedName>
</protein>
<dbReference type="InterPro" id="IPR011990">
    <property type="entry name" value="TPR-like_helical_dom_sf"/>
</dbReference>
<dbReference type="Proteomes" id="UP000268727">
    <property type="component" value="Unassembled WGS sequence"/>
</dbReference>
<feature type="repeat" description="TPR" evidence="1">
    <location>
        <begin position="167"/>
        <end position="200"/>
    </location>
</feature>
<evidence type="ECO:0000256" key="1">
    <source>
        <dbReference type="PROSITE-ProRule" id="PRU00339"/>
    </source>
</evidence>
<sequence>MSDEPRHEVARLRRELRTAGHDWFDAHRDELPAALRAALAEPEAAVALFADVWPALPADVDETWSRALLDLGAELAAALPTSLLLATGFRRAAVHLRGRGAHRLAAVAGMRELAVHRLRDDDPDAAADALHDLAATYRAQGRLHKVVGCADEVLELYLLHDDRPGAARALAHLGELMIEVGRHDSAIKYLSRADKLFEDSADRARTLAALGRALWLSGDRAVAHRRFNRALALLIGTDDDEAQRVRDLVAGLESVAEPVQQGHADLDQQADDEADPRHAR</sequence>
<evidence type="ECO:0000313" key="4">
    <source>
        <dbReference type="Proteomes" id="UP000268727"/>
    </source>
</evidence>
<gene>
    <name evidence="3" type="ORF">EDD40_4007</name>
</gene>
<evidence type="ECO:0000313" key="3">
    <source>
        <dbReference type="EMBL" id="ROP38645.1"/>
    </source>
</evidence>
<evidence type="ECO:0000256" key="2">
    <source>
        <dbReference type="SAM" id="MobiDB-lite"/>
    </source>
</evidence>